<comment type="similarity">
    <text evidence="1">Belongs to the metallo-dependent hydrolases superfamily. TatD-type hydrolase family.</text>
</comment>
<dbReference type="NCBIfam" id="TIGR00010">
    <property type="entry name" value="YchF/TatD family DNA exonuclease"/>
    <property type="match status" value="1"/>
</dbReference>
<gene>
    <name evidence="5" type="ORF">LX73_1976</name>
</gene>
<comment type="caution">
    <text evidence="5">The sequence shown here is derived from an EMBL/GenBank/DDBJ whole genome shotgun (WGS) entry which is preliminary data.</text>
</comment>
<evidence type="ECO:0000256" key="1">
    <source>
        <dbReference type="ARBA" id="ARBA00009275"/>
    </source>
</evidence>
<dbReference type="InterPro" id="IPR001130">
    <property type="entry name" value="TatD-like"/>
</dbReference>
<dbReference type="Gene3D" id="3.20.20.140">
    <property type="entry name" value="Metal-dependent hydrolases"/>
    <property type="match status" value="1"/>
</dbReference>
<feature type="binding site" evidence="4">
    <location>
        <position position="201"/>
    </location>
    <ligand>
        <name>a divalent metal cation</name>
        <dbReference type="ChEBI" id="CHEBI:60240"/>
        <label>1</label>
    </ligand>
</feature>
<dbReference type="SUPFAM" id="SSF51556">
    <property type="entry name" value="Metallo-dependent hydrolases"/>
    <property type="match status" value="1"/>
</dbReference>
<protein>
    <submittedName>
        <fullName evidence="5">TatD DNase family protein</fullName>
    </submittedName>
</protein>
<dbReference type="GO" id="GO:0046872">
    <property type="term" value="F:metal ion binding"/>
    <property type="evidence" value="ECO:0007669"/>
    <property type="project" value="UniProtKB-KW"/>
</dbReference>
<feature type="binding site" evidence="4">
    <location>
        <position position="91"/>
    </location>
    <ligand>
        <name>a divalent metal cation</name>
        <dbReference type="ChEBI" id="CHEBI:60240"/>
        <label>1</label>
    </ligand>
</feature>
<feature type="binding site" evidence="4">
    <location>
        <position position="5"/>
    </location>
    <ligand>
        <name>a divalent metal cation</name>
        <dbReference type="ChEBI" id="CHEBI:60240"/>
        <label>1</label>
    </ligand>
</feature>
<sequence>MIDTHCHIYAEQFEDDLAEVLDRAAQAGVDHIFMPAINFDSLPKMEQIAHLEITFHKMAGIHPTDINEGTRTTEEELYGYCSQDDIVGVGETGLDYYWSDEYKSDQEQSLRIHCKVAKQLGKPIVLHNRDSTDELLNIIEDEQDGNLRGVWHSFTGLEEEGERAIDIGLALGIGGIFTFKNAGVDEAVAKLPLQHMILETDAPYLAPDPKRGKRNEPSFVKYTAQKLAEVQGFSFEKTVQITTSNALELFGISS</sequence>
<dbReference type="Pfam" id="PF01026">
    <property type="entry name" value="TatD_DNase"/>
    <property type="match status" value="1"/>
</dbReference>
<dbReference type="GO" id="GO:0004536">
    <property type="term" value="F:DNA nuclease activity"/>
    <property type="evidence" value="ECO:0007669"/>
    <property type="project" value="InterPro"/>
</dbReference>
<dbReference type="PANTHER" id="PTHR46124">
    <property type="entry name" value="D-AMINOACYL-TRNA DEACYLASE"/>
    <property type="match status" value="1"/>
</dbReference>
<dbReference type="PANTHER" id="PTHR46124:SF4">
    <property type="entry name" value="HYDROLASE TATD"/>
    <property type="match status" value="1"/>
</dbReference>
<dbReference type="EMBL" id="VNHY01000003">
    <property type="protein sequence ID" value="TYP92614.1"/>
    <property type="molecule type" value="Genomic_DNA"/>
</dbReference>
<accession>A0A5D3YH18</accession>
<name>A0A5D3YH18_9BACT</name>
<evidence type="ECO:0000256" key="4">
    <source>
        <dbReference type="PIRSR" id="PIRSR005902-1"/>
    </source>
</evidence>
<evidence type="ECO:0000256" key="3">
    <source>
        <dbReference type="ARBA" id="ARBA00022801"/>
    </source>
</evidence>
<evidence type="ECO:0000256" key="2">
    <source>
        <dbReference type="ARBA" id="ARBA00022723"/>
    </source>
</evidence>
<dbReference type="RefSeq" id="WP_148899308.1">
    <property type="nucleotide sequence ID" value="NZ_VNHY01000003.1"/>
</dbReference>
<keyword evidence="3" id="KW-0378">Hydrolase</keyword>
<keyword evidence="6" id="KW-1185">Reference proteome</keyword>
<dbReference type="Proteomes" id="UP000324595">
    <property type="component" value="Unassembled WGS sequence"/>
</dbReference>
<evidence type="ECO:0000313" key="6">
    <source>
        <dbReference type="Proteomes" id="UP000324595"/>
    </source>
</evidence>
<dbReference type="AlphaFoldDB" id="A0A5D3YH18"/>
<reference evidence="5 6" key="1">
    <citation type="submission" date="2019-07" db="EMBL/GenBank/DDBJ databases">
        <title>Genomic Encyclopedia of Archaeal and Bacterial Type Strains, Phase II (KMG-II): from individual species to whole genera.</title>
        <authorList>
            <person name="Goeker M."/>
        </authorList>
    </citation>
    <scope>NUCLEOTIDE SEQUENCE [LARGE SCALE GENOMIC DNA]</scope>
    <source>
        <strain evidence="5 6">DSM 21935</strain>
    </source>
</reference>
<feature type="binding site" evidence="4">
    <location>
        <position position="127"/>
    </location>
    <ligand>
        <name>a divalent metal cation</name>
        <dbReference type="ChEBI" id="CHEBI:60240"/>
        <label>2</label>
    </ligand>
</feature>
<dbReference type="InterPro" id="IPR032466">
    <property type="entry name" value="Metal_Hydrolase"/>
</dbReference>
<feature type="binding site" evidence="4">
    <location>
        <position position="152"/>
    </location>
    <ligand>
        <name>a divalent metal cation</name>
        <dbReference type="ChEBI" id="CHEBI:60240"/>
        <label>2</label>
    </ligand>
</feature>
<evidence type="ECO:0000313" key="5">
    <source>
        <dbReference type="EMBL" id="TYP92614.1"/>
    </source>
</evidence>
<dbReference type="GO" id="GO:0016788">
    <property type="term" value="F:hydrolase activity, acting on ester bonds"/>
    <property type="evidence" value="ECO:0007669"/>
    <property type="project" value="InterPro"/>
</dbReference>
<dbReference type="GO" id="GO:0005829">
    <property type="term" value="C:cytosol"/>
    <property type="evidence" value="ECO:0007669"/>
    <property type="project" value="TreeGrafter"/>
</dbReference>
<organism evidence="5 6">
    <name type="scientific">Fodinibius salinus</name>
    <dbReference type="NCBI Taxonomy" id="860790"/>
    <lineage>
        <taxon>Bacteria</taxon>
        <taxon>Pseudomonadati</taxon>
        <taxon>Balneolota</taxon>
        <taxon>Balneolia</taxon>
        <taxon>Balneolales</taxon>
        <taxon>Balneolaceae</taxon>
        <taxon>Fodinibius</taxon>
    </lineage>
</organism>
<dbReference type="CDD" id="cd01310">
    <property type="entry name" value="TatD_DNAse"/>
    <property type="match status" value="1"/>
</dbReference>
<proteinExistence type="inferred from homology"/>
<dbReference type="OrthoDB" id="9810005at2"/>
<dbReference type="InterPro" id="IPR015991">
    <property type="entry name" value="TatD/YcfH-like"/>
</dbReference>
<keyword evidence="2 4" id="KW-0479">Metal-binding</keyword>
<dbReference type="FunFam" id="3.20.20.140:FF:000005">
    <property type="entry name" value="TatD family hydrolase"/>
    <property type="match status" value="1"/>
</dbReference>
<dbReference type="PIRSF" id="PIRSF005902">
    <property type="entry name" value="DNase_TatD"/>
    <property type="match status" value="1"/>
</dbReference>
<feature type="binding site" evidence="4">
    <location>
        <position position="7"/>
    </location>
    <ligand>
        <name>a divalent metal cation</name>
        <dbReference type="ChEBI" id="CHEBI:60240"/>
        <label>1</label>
    </ligand>
</feature>